<evidence type="ECO:0000313" key="6">
    <source>
        <dbReference type="Proteomes" id="UP000233556"/>
    </source>
</evidence>
<dbReference type="Gene3D" id="3.40.50.10810">
    <property type="entry name" value="Tandem AAA-ATPase domain"/>
    <property type="match status" value="1"/>
</dbReference>
<dbReference type="Pfam" id="PF00176">
    <property type="entry name" value="SNF2-rel_dom"/>
    <property type="match status" value="1"/>
</dbReference>
<dbReference type="Proteomes" id="UP000233556">
    <property type="component" value="Unassembled WGS sequence"/>
</dbReference>
<dbReference type="PANTHER" id="PTHR46850:SF1">
    <property type="entry name" value="CHROMODOMAIN-HELICASE-DNA-BINDING PROTEIN 9"/>
    <property type="match status" value="1"/>
</dbReference>
<dbReference type="Gene3D" id="2.40.50.40">
    <property type="match status" value="1"/>
</dbReference>
<keyword evidence="5" id="KW-0378">Hydrolase</keyword>
<dbReference type="OrthoDB" id="5857104at2759"/>
<organism evidence="5 6">
    <name type="scientific">Limosa lapponica baueri</name>
    <dbReference type="NCBI Taxonomy" id="1758121"/>
    <lineage>
        <taxon>Eukaryota</taxon>
        <taxon>Metazoa</taxon>
        <taxon>Chordata</taxon>
        <taxon>Craniata</taxon>
        <taxon>Vertebrata</taxon>
        <taxon>Euteleostomi</taxon>
        <taxon>Archelosauria</taxon>
        <taxon>Archosauria</taxon>
        <taxon>Dinosauria</taxon>
        <taxon>Saurischia</taxon>
        <taxon>Theropoda</taxon>
        <taxon>Coelurosauria</taxon>
        <taxon>Aves</taxon>
        <taxon>Neognathae</taxon>
        <taxon>Neoaves</taxon>
        <taxon>Charadriiformes</taxon>
        <taxon>Scolopacidae</taxon>
        <taxon>Limosa</taxon>
    </lineage>
</organism>
<dbReference type="InterPro" id="IPR027417">
    <property type="entry name" value="P-loop_NTPase"/>
</dbReference>
<dbReference type="InterPro" id="IPR000330">
    <property type="entry name" value="SNF2_N"/>
</dbReference>
<dbReference type="InterPro" id="IPR016197">
    <property type="entry name" value="Chromo-like_dom_sf"/>
</dbReference>
<dbReference type="SUPFAM" id="SSF54160">
    <property type="entry name" value="Chromo domain-like"/>
    <property type="match status" value="1"/>
</dbReference>
<keyword evidence="6" id="KW-1185">Reference proteome</keyword>
<dbReference type="InterPro" id="IPR023780">
    <property type="entry name" value="Chromo_domain"/>
</dbReference>
<keyword evidence="5" id="KW-0547">Nucleotide-binding</keyword>
<gene>
    <name evidence="5" type="ORF">llap_21746</name>
</gene>
<dbReference type="PANTHER" id="PTHR46850">
    <property type="entry name" value="CHROMODOMAIN-HELICASE-DNA-BINDING PROTEIN 9"/>
    <property type="match status" value="1"/>
</dbReference>
<dbReference type="SUPFAM" id="SSF52540">
    <property type="entry name" value="P-loop containing nucleoside triphosphate hydrolases"/>
    <property type="match status" value="1"/>
</dbReference>
<dbReference type="InterPro" id="IPR000953">
    <property type="entry name" value="Chromo/chromo_shadow_dom"/>
</dbReference>
<comment type="subcellular location">
    <subcellularLocation>
        <location evidence="1">Nucleus</location>
    </subcellularLocation>
</comment>
<feature type="region of interest" description="Disordered" evidence="3">
    <location>
        <begin position="1"/>
        <end position="37"/>
    </location>
</feature>
<dbReference type="GO" id="GO:0003677">
    <property type="term" value="F:DNA binding"/>
    <property type="evidence" value="ECO:0007669"/>
    <property type="project" value="UniProtKB-KW"/>
</dbReference>
<proteinExistence type="predicted"/>
<evidence type="ECO:0000256" key="1">
    <source>
        <dbReference type="ARBA" id="ARBA00004123"/>
    </source>
</evidence>
<dbReference type="GO" id="GO:0005524">
    <property type="term" value="F:ATP binding"/>
    <property type="evidence" value="ECO:0007669"/>
    <property type="project" value="InterPro"/>
</dbReference>
<dbReference type="InterPro" id="IPR038718">
    <property type="entry name" value="SNF2-like_sf"/>
</dbReference>
<evidence type="ECO:0000259" key="4">
    <source>
        <dbReference type="PROSITE" id="PS50013"/>
    </source>
</evidence>
<name>A0A2I0T2B9_LIMLA</name>
<reference evidence="6" key="1">
    <citation type="submission" date="2017-11" db="EMBL/GenBank/DDBJ databases">
        <authorList>
            <person name="Lima N.C."/>
            <person name="Parody-Merino A.M."/>
            <person name="Battley P.F."/>
            <person name="Fidler A.E."/>
            <person name="Prosdocimi F."/>
        </authorList>
    </citation>
    <scope>NUCLEOTIDE SEQUENCE [LARGE SCALE GENOMIC DNA]</scope>
</reference>
<evidence type="ECO:0000256" key="3">
    <source>
        <dbReference type="SAM" id="MobiDB-lite"/>
    </source>
</evidence>
<feature type="compositionally biased region" description="Acidic residues" evidence="3">
    <location>
        <begin position="10"/>
        <end position="27"/>
    </location>
</feature>
<keyword evidence="5" id="KW-0238">DNA-binding</keyword>
<dbReference type="PROSITE" id="PS50013">
    <property type="entry name" value="CHROMO_2"/>
    <property type="match status" value="1"/>
</dbReference>
<dbReference type="CDD" id="cd18663">
    <property type="entry name" value="CD2_tandem_CHD5-9_like"/>
    <property type="match status" value="1"/>
</dbReference>
<protein>
    <submittedName>
        <fullName evidence="5">Chromodomain-helicase-dna-binding protein 8</fullName>
    </submittedName>
</protein>
<dbReference type="EMBL" id="KZ523404">
    <property type="protein sequence ID" value="PKU27950.1"/>
    <property type="molecule type" value="Genomic_DNA"/>
</dbReference>
<keyword evidence="5" id="KW-0347">Helicase</keyword>
<dbReference type="AlphaFoldDB" id="A0A2I0T2B9"/>
<evidence type="ECO:0000313" key="5">
    <source>
        <dbReference type="EMBL" id="PKU27950.1"/>
    </source>
</evidence>
<feature type="domain" description="Chromo" evidence="4">
    <location>
        <begin position="41"/>
        <end position="84"/>
    </location>
</feature>
<evidence type="ECO:0000256" key="2">
    <source>
        <dbReference type="ARBA" id="ARBA00049360"/>
    </source>
</evidence>
<dbReference type="FunFam" id="2.40.50.40:FF:000001">
    <property type="entry name" value="chromodomain-helicase-DNA-binding protein 8 isoform X4"/>
    <property type="match status" value="1"/>
</dbReference>
<dbReference type="Pfam" id="PF00385">
    <property type="entry name" value="Chromo"/>
    <property type="match status" value="1"/>
</dbReference>
<reference evidence="6" key="2">
    <citation type="submission" date="2017-12" db="EMBL/GenBank/DDBJ databases">
        <title>Genome sequence of the Bar-tailed Godwit (Limosa lapponica baueri).</title>
        <authorList>
            <person name="Lima N.C.B."/>
            <person name="Parody-Merino A.M."/>
            <person name="Battley P.F."/>
            <person name="Fidler A.E."/>
            <person name="Prosdocimi F."/>
        </authorList>
    </citation>
    <scope>NUCLEOTIDE SEQUENCE [LARGE SCALE GENOMIC DNA]</scope>
</reference>
<comment type="catalytic activity">
    <reaction evidence="2">
        <text>ATP + H2O = ADP + phosphate + H(+)</text>
        <dbReference type="Rhea" id="RHEA:13065"/>
        <dbReference type="ChEBI" id="CHEBI:15377"/>
        <dbReference type="ChEBI" id="CHEBI:15378"/>
        <dbReference type="ChEBI" id="CHEBI:30616"/>
        <dbReference type="ChEBI" id="CHEBI:43474"/>
        <dbReference type="ChEBI" id="CHEBI:456216"/>
    </reaction>
</comment>
<dbReference type="SMART" id="SM00298">
    <property type="entry name" value="CHROMO"/>
    <property type="match status" value="1"/>
</dbReference>
<sequence>MGHHRPTGEGQEDPPEAQEVQDQDDPDASLFSREPFNPDYVEVDRILDESHSVDKDNGEPVVYYLVKWCSLPYEDSTWELKEDVDEGKIGEFKRIQARHPELKRLVGPRIFSRPALSPSSGFFSASSPWSSPQPRPQAGSWKKLELSHEYKNHNQLREYQLEGVNWLLFNWYNRQNCILADEMGLGKTIQSIAFLQEVYNVGADDPTVRDVLQRLTGKKNPTA</sequence>
<dbReference type="GO" id="GO:0005634">
    <property type="term" value="C:nucleus"/>
    <property type="evidence" value="ECO:0007669"/>
    <property type="project" value="UniProtKB-SubCell"/>
</dbReference>
<dbReference type="InterPro" id="IPR051493">
    <property type="entry name" value="CHD"/>
</dbReference>
<accession>A0A2I0T2B9</accession>
<dbReference type="GO" id="GO:0004386">
    <property type="term" value="F:helicase activity"/>
    <property type="evidence" value="ECO:0007669"/>
    <property type="project" value="UniProtKB-KW"/>
</dbReference>
<keyword evidence="5" id="KW-0067">ATP-binding</keyword>